<dbReference type="EMBL" id="FOFG01000008">
    <property type="protein sequence ID" value="SEQ85489.1"/>
    <property type="molecule type" value="Genomic_DNA"/>
</dbReference>
<organism evidence="1 2">
    <name type="scientific">Faunimonas pinastri</name>
    <dbReference type="NCBI Taxonomy" id="1855383"/>
    <lineage>
        <taxon>Bacteria</taxon>
        <taxon>Pseudomonadati</taxon>
        <taxon>Pseudomonadota</taxon>
        <taxon>Alphaproteobacteria</taxon>
        <taxon>Hyphomicrobiales</taxon>
        <taxon>Afifellaceae</taxon>
        <taxon>Faunimonas</taxon>
    </lineage>
</organism>
<name>A0A1H9JFE4_9HYPH</name>
<evidence type="ECO:0000313" key="1">
    <source>
        <dbReference type="EMBL" id="SEQ85489.1"/>
    </source>
</evidence>
<dbReference type="AlphaFoldDB" id="A0A1H9JFE4"/>
<proteinExistence type="predicted"/>
<reference evidence="1 2" key="1">
    <citation type="submission" date="2016-10" db="EMBL/GenBank/DDBJ databases">
        <authorList>
            <person name="de Groot N.N."/>
        </authorList>
    </citation>
    <scope>NUCLEOTIDE SEQUENCE [LARGE SCALE GENOMIC DNA]</scope>
    <source>
        <strain evidence="1 2">A52C2</strain>
    </source>
</reference>
<sequence>MIDSNVTALLGVVLNDGSYDRRVAAAALLDAIRSNEPVDTAALSLAVEFELQERLETARAVRTLVGELGLTTP</sequence>
<accession>A0A1H9JFE4</accession>
<keyword evidence="2" id="KW-1185">Reference proteome</keyword>
<dbReference type="Proteomes" id="UP000199647">
    <property type="component" value="Unassembled WGS sequence"/>
</dbReference>
<evidence type="ECO:0000313" key="2">
    <source>
        <dbReference type="Proteomes" id="UP000199647"/>
    </source>
</evidence>
<gene>
    <name evidence="1" type="ORF">SAMN05216548_108101</name>
</gene>
<dbReference type="RefSeq" id="WP_092496868.1">
    <property type="nucleotide sequence ID" value="NZ_FOFG01000008.1"/>
</dbReference>
<protein>
    <submittedName>
        <fullName evidence="1">Uncharacterized protein</fullName>
    </submittedName>
</protein>